<dbReference type="SUPFAM" id="SSF47473">
    <property type="entry name" value="EF-hand"/>
    <property type="match status" value="1"/>
</dbReference>
<dbReference type="InterPro" id="IPR040193">
    <property type="entry name" value="EFHC1/EFHC2/EFHB"/>
</dbReference>
<keyword evidence="9" id="KW-1185">Reference proteome</keyword>
<feature type="domain" description="DM10" evidence="8">
    <location>
        <begin position="197"/>
        <end position="346"/>
    </location>
</feature>
<dbReference type="InterPro" id="IPR006602">
    <property type="entry name" value="DM10_dom"/>
</dbReference>
<evidence type="ECO:0000256" key="7">
    <source>
        <dbReference type="ARBA" id="ARBA00039880"/>
    </source>
</evidence>
<protein>
    <recommendedName>
        <fullName evidence="7">EF-hand domain-containing family member C2</fullName>
    </recommendedName>
</protein>
<dbReference type="RefSeq" id="XP_022246896.1">
    <property type="nucleotide sequence ID" value="XM_022391188.1"/>
</dbReference>
<comment type="subcellular location">
    <subcellularLocation>
        <location evidence="1">Cytoplasm</location>
        <location evidence="1">Cytoskeleton</location>
        <location evidence="1">Cilium axoneme</location>
    </subcellularLocation>
</comment>
<evidence type="ECO:0000256" key="6">
    <source>
        <dbReference type="ARBA" id="ARBA00035003"/>
    </source>
</evidence>
<feature type="domain" description="DM10" evidence="8">
    <location>
        <begin position="408"/>
        <end position="515"/>
    </location>
</feature>
<keyword evidence="2" id="KW-0963">Cytoplasm</keyword>
<dbReference type="Gene3D" id="2.30.29.170">
    <property type="match status" value="3"/>
</dbReference>
<dbReference type="GeneID" id="106463644"/>
<reference evidence="10" key="1">
    <citation type="submission" date="2025-08" db="UniProtKB">
        <authorList>
            <consortium name="RefSeq"/>
        </authorList>
    </citation>
    <scope>IDENTIFICATION</scope>
    <source>
        <tissue evidence="10">Muscle</tissue>
    </source>
</reference>
<dbReference type="PROSITE" id="PS51336">
    <property type="entry name" value="DM10"/>
    <property type="match status" value="3"/>
</dbReference>
<evidence type="ECO:0000313" key="9">
    <source>
        <dbReference type="Proteomes" id="UP000694941"/>
    </source>
</evidence>
<comment type="function">
    <text evidence="6">Microtubule inner protein (MIP) part of the dynein-decorated doublet microtubules (DMTs) in cilia axoneme, which is required for motile cilia beating.</text>
</comment>
<evidence type="ECO:0000256" key="2">
    <source>
        <dbReference type="ARBA" id="ARBA00022490"/>
    </source>
</evidence>
<keyword evidence="5" id="KW-0966">Cell projection</keyword>
<dbReference type="InterPro" id="IPR011992">
    <property type="entry name" value="EF-hand-dom_pair"/>
</dbReference>
<feature type="domain" description="DM10" evidence="8">
    <location>
        <begin position="46"/>
        <end position="153"/>
    </location>
</feature>
<gene>
    <name evidence="10" type="primary">LOC106463644</name>
</gene>
<evidence type="ECO:0000259" key="8">
    <source>
        <dbReference type="PROSITE" id="PS51336"/>
    </source>
</evidence>
<keyword evidence="4" id="KW-0206">Cytoskeleton</keyword>
<evidence type="ECO:0000313" key="10">
    <source>
        <dbReference type="RefSeq" id="XP_022246896.1"/>
    </source>
</evidence>
<dbReference type="Proteomes" id="UP000694941">
    <property type="component" value="Unplaced"/>
</dbReference>
<evidence type="ECO:0000256" key="3">
    <source>
        <dbReference type="ARBA" id="ARBA00022737"/>
    </source>
</evidence>
<organism evidence="9 10">
    <name type="scientific">Limulus polyphemus</name>
    <name type="common">Atlantic horseshoe crab</name>
    <dbReference type="NCBI Taxonomy" id="6850"/>
    <lineage>
        <taxon>Eukaryota</taxon>
        <taxon>Metazoa</taxon>
        <taxon>Ecdysozoa</taxon>
        <taxon>Arthropoda</taxon>
        <taxon>Chelicerata</taxon>
        <taxon>Merostomata</taxon>
        <taxon>Xiphosura</taxon>
        <taxon>Limulidae</taxon>
        <taxon>Limulus</taxon>
    </lineage>
</organism>
<sequence>MAGKCAPSHHKKQHFGFVRDVPFVSSDRDVNRSNLSGRHGTWRYFDKQILCFYAYFTEPICESQEETYRVRKCKIYYYLEDDTMQVVEPPVSNSCMTQGTLIRRHYFAKSSPNGNQSYTLDDLNVGKEVNIYGKNFRIVDCDKFTRSFLTKIGHHVQDPEIIPEDPYTEHQKKLKATMKPHRPYKKVDTLKQFLNHNRHVLRFYCLWDDRNSTSENVRKMILHYYLEDDSIEILESISPNSGRDACSCFLRRSKLPKLHPRLITLEIHILKVFFLVRIMPKLYLTYLETQKKNGWYIYDNQRVGSSNMEYYHDSDLRIGVTINVWGRNFLLYDCDEFTKQYYHVKYGLEMKPLDMPQEENISPLKNQFPSYNGFGSEEDSLGNCLSLLPKPPRKTFSLQIKQEGSGKEIDVLRFSCCLVTTDPVDSGRRFILSYFLSDSTIQIYEPPVQNSGLAGGKFLERGRVKKPEVLDSSSTFSQYYTTSDMYIGAVLHIVGLKFLLTEADEFALSYMEQHPEQFPKADITKVMQKLEQILNGENSELYSSLKEVDSEATDYINFQDFRQQLLKVVGTKLTEHEILTIARRYRKQDEHNGIPSELLVAFVQNELRKKGFSDFENLGLLFKEYDAEKTHKLSKKKVYITCRIFHLPVAMDILLTLLDRITDDNGMLDYHNLVRLLDWEKNPSATTVSVHPQFERKLRCITQSEMKIDYKSLIGVKKGNED</sequence>
<dbReference type="PANTHER" id="PTHR12086">
    <property type="entry name" value="EF-HAND DOMAIN C-TERMINAL CONTAINING PROTEIN"/>
    <property type="match status" value="1"/>
</dbReference>
<proteinExistence type="predicted"/>
<accession>A0ABM1STE0</accession>
<dbReference type="SMART" id="SM00676">
    <property type="entry name" value="DM10"/>
    <property type="match status" value="3"/>
</dbReference>
<evidence type="ECO:0000256" key="5">
    <source>
        <dbReference type="ARBA" id="ARBA00023273"/>
    </source>
</evidence>
<name>A0ABM1STE0_LIMPO</name>
<evidence type="ECO:0000256" key="1">
    <source>
        <dbReference type="ARBA" id="ARBA00004430"/>
    </source>
</evidence>
<keyword evidence="3" id="KW-0677">Repeat</keyword>
<dbReference type="PANTHER" id="PTHR12086:SF11">
    <property type="entry name" value="EF-HAND DOMAIN-CONTAINING FAMILY MEMBER C2"/>
    <property type="match status" value="1"/>
</dbReference>
<evidence type="ECO:0000256" key="4">
    <source>
        <dbReference type="ARBA" id="ARBA00023212"/>
    </source>
</evidence>
<dbReference type="Pfam" id="PF06565">
    <property type="entry name" value="DM10_dom"/>
    <property type="match status" value="3"/>
</dbReference>